<feature type="domain" description="GTP-binding protein TrmE N-terminal" evidence="1">
    <location>
        <begin position="4"/>
        <end position="77"/>
    </location>
</feature>
<dbReference type="PANTHER" id="PTHR42714">
    <property type="entry name" value="TRNA MODIFICATION GTPASE GTPBP3"/>
    <property type="match status" value="1"/>
</dbReference>
<accession>A0ABR2Z0Y1</accession>
<protein>
    <recommendedName>
        <fullName evidence="1">GTP-binding protein TrmE N-terminal domain-containing protein</fullName>
    </recommendedName>
</protein>
<dbReference type="Pfam" id="PF10396">
    <property type="entry name" value="TrmE_N"/>
    <property type="match status" value="1"/>
</dbReference>
<comment type="caution">
    <text evidence="2">The sequence shown here is derived from an EMBL/GenBank/DDBJ whole genome shotgun (WGS) entry which is preliminary data.</text>
</comment>
<evidence type="ECO:0000313" key="3">
    <source>
        <dbReference type="Proteomes" id="UP001491310"/>
    </source>
</evidence>
<proteinExistence type="predicted"/>
<evidence type="ECO:0000313" key="2">
    <source>
        <dbReference type="EMBL" id="KAK9917827.1"/>
    </source>
</evidence>
<dbReference type="PANTHER" id="PTHR42714:SF2">
    <property type="entry name" value="TRNA MODIFICATION GTPASE GTPBP3, MITOCHONDRIAL"/>
    <property type="match status" value="1"/>
</dbReference>
<dbReference type="Gene3D" id="3.30.1360.120">
    <property type="entry name" value="Probable tRNA modification gtpase trme, domain 1"/>
    <property type="match status" value="1"/>
</dbReference>
<dbReference type="InterPro" id="IPR018948">
    <property type="entry name" value="GTP-bd_TrmE_N"/>
</dbReference>
<keyword evidence="3" id="KW-1185">Reference proteome</keyword>
<dbReference type="InterPro" id="IPR027266">
    <property type="entry name" value="TrmE/GcvT-like"/>
</dbReference>
<name>A0ABR2Z0Y1_9CHLO</name>
<dbReference type="SUPFAM" id="SSF103025">
    <property type="entry name" value="Folate-binding domain"/>
    <property type="match status" value="1"/>
</dbReference>
<reference evidence="2 3" key="1">
    <citation type="journal article" date="2024" name="Nat. Commun.">
        <title>Phylogenomics reveals the evolutionary origins of lichenization in chlorophyte algae.</title>
        <authorList>
            <person name="Puginier C."/>
            <person name="Libourel C."/>
            <person name="Otte J."/>
            <person name="Skaloud P."/>
            <person name="Haon M."/>
            <person name="Grisel S."/>
            <person name="Petersen M."/>
            <person name="Berrin J.G."/>
            <person name="Delaux P.M."/>
            <person name="Dal Grande F."/>
            <person name="Keller J."/>
        </authorList>
    </citation>
    <scope>NUCLEOTIDE SEQUENCE [LARGE SCALE GENOMIC DNA]</scope>
    <source>
        <strain evidence="2 3">SAG 216-7</strain>
    </source>
</reference>
<sequence>MAALASLRYPSSGEELDRSLVLRFPSPASFTGEDIVELHVPGSPATVRATLDDLRALPGVWLAGTGEFAMRTFHNGKLELTKAEGLADLLAVETDAQRRQML</sequence>
<gene>
    <name evidence="2" type="ORF">WJX75_008660</name>
</gene>
<evidence type="ECO:0000259" key="1">
    <source>
        <dbReference type="Pfam" id="PF10396"/>
    </source>
</evidence>
<dbReference type="Proteomes" id="UP001491310">
    <property type="component" value="Unassembled WGS sequence"/>
</dbReference>
<organism evidence="2 3">
    <name type="scientific">Coccomyxa subellipsoidea</name>
    <dbReference type="NCBI Taxonomy" id="248742"/>
    <lineage>
        <taxon>Eukaryota</taxon>
        <taxon>Viridiplantae</taxon>
        <taxon>Chlorophyta</taxon>
        <taxon>core chlorophytes</taxon>
        <taxon>Trebouxiophyceae</taxon>
        <taxon>Trebouxiophyceae incertae sedis</taxon>
        <taxon>Coccomyxaceae</taxon>
        <taxon>Coccomyxa</taxon>
    </lineage>
</organism>
<dbReference type="EMBL" id="JALJOT010000002">
    <property type="protein sequence ID" value="KAK9917827.1"/>
    <property type="molecule type" value="Genomic_DNA"/>
</dbReference>